<dbReference type="STRING" id="1075417.SAMN05421823_10543"/>
<dbReference type="Pfam" id="PF03950">
    <property type="entry name" value="tRNA-synt_1c_C"/>
    <property type="match status" value="1"/>
</dbReference>
<organism evidence="14 15">
    <name type="scientific">Catalinimonas alkaloidigena</name>
    <dbReference type="NCBI Taxonomy" id="1075417"/>
    <lineage>
        <taxon>Bacteria</taxon>
        <taxon>Pseudomonadati</taxon>
        <taxon>Bacteroidota</taxon>
        <taxon>Cytophagia</taxon>
        <taxon>Cytophagales</taxon>
        <taxon>Catalimonadaceae</taxon>
        <taxon>Catalinimonas</taxon>
    </lineage>
</organism>
<comment type="subunit">
    <text evidence="9">Monomer.</text>
</comment>
<dbReference type="RefSeq" id="WP_089682955.1">
    <property type="nucleotide sequence ID" value="NZ_FNFO01000005.1"/>
</dbReference>
<feature type="binding site" evidence="9">
    <location>
        <position position="67"/>
    </location>
    <ligand>
        <name>L-glutamine</name>
        <dbReference type="ChEBI" id="CHEBI:58359"/>
    </ligand>
</feature>
<dbReference type="InterPro" id="IPR011035">
    <property type="entry name" value="Ribosomal_bL25/Gln-tRNA_synth"/>
</dbReference>
<comment type="caution">
    <text evidence="9">Lacks conserved residue(s) required for the propagation of feature annotation.</text>
</comment>
<evidence type="ECO:0000256" key="2">
    <source>
        <dbReference type="ARBA" id="ARBA00022490"/>
    </source>
</evidence>
<keyword evidence="7 9" id="KW-0030">Aminoacyl-tRNA synthetase</keyword>
<dbReference type="Gene3D" id="2.40.240.10">
    <property type="entry name" value="Ribosomal Protein L25, Chain P"/>
    <property type="match status" value="2"/>
</dbReference>
<dbReference type="NCBIfam" id="NF011291">
    <property type="entry name" value="PRK14703.1"/>
    <property type="match status" value="1"/>
</dbReference>
<evidence type="ECO:0000256" key="4">
    <source>
        <dbReference type="ARBA" id="ARBA00022741"/>
    </source>
</evidence>
<evidence type="ECO:0000256" key="7">
    <source>
        <dbReference type="ARBA" id="ARBA00023146"/>
    </source>
</evidence>
<reference evidence="14 15" key="1">
    <citation type="submission" date="2016-10" db="EMBL/GenBank/DDBJ databases">
        <authorList>
            <person name="de Groot N.N."/>
        </authorList>
    </citation>
    <scope>NUCLEOTIDE SEQUENCE [LARGE SCALE GENOMIC DNA]</scope>
    <source>
        <strain evidence="14 15">DSM 25186</strain>
    </source>
</reference>
<dbReference type="Pfam" id="PF20974">
    <property type="entry name" value="tRNA-synt_1c_C2"/>
    <property type="match status" value="1"/>
</dbReference>
<accession>A0A1G9ILI6</accession>
<feature type="binding site" evidence="9">
    <location>
        <begin position="35"/>
        <end position="37"/>
    </location>
    <ligand>
        <name>ATP</name>
        <dbReference type="ChEBI" id="CHEBI:30616"/>
    </ligand>
</feature>
<proteinExistence type="inferred from homology"/>
<dbReference type="Proteomes" id="UP000198510">
    <property type="component" value="Unassembled WGS sequence"/>
</dbReference>
<keyword evidence="15" id="KW-1185">Reference proteome</keyword>
<dbReference type="InterPro" id="IPR020059">
    <property type="entry name" value="Glu/Gln-tRNA-synth_Ib_codon-bd"/>
</dbReference>
<protein>
    <recommendedName>
        <fullName evidence="9">Glutamine--tRNA ligase</fullName>
        <ecNumber evidence="9">6.1.1.18</ecNumber>
    </recommendedName>
    <alternativeName>
        <fullName evidence="9">Glutaminyl-tRNA synthetase</fullName>
        <shortName evidence="9">GlnRS</shortName>
    </alternativeName>
</protein>
<dbReference type="GO" id="GO:0004819">
    <property type="term" value="F:glutamine-tRNA ligase activity"/>
    <property type="evidence" value="ECO:0007669"/>
    <property type="project" value="UniProtKB-UniRule"/>
</dbReference>
<feature type="binding site" evidence="9">
    <location>
        <position position="230"/>
    </location>
    <ligand>
        <name>ATP</name>
        <dbReference type="ChEBI" id="CHEBI:30616"/>
    </ligand>
</feature>
<dbReference type="NCBIfam" id="TIGR00440">
    <property type="entry name" value="glnS"/>
    <property type="match status" value="1"/>
</dbReference>
<dbReference type="InterPro" id="IPR001412">
    <property type="entry name" value="aa-tRNA-synth_I_CS"/>
</dbReference>
<comment type="catalytic activity">
    <reaction evidence="8 9">
        <text>tRNA(Gln) + L-glutamine + ATP = L-glutaminyl-tRNA(Gln) + AMP + diphosphate</text>
        <dbReference type="Rhea" id="RHEA:20121"/>
        <dbReference type="Rhea" id="RHEA-COMP:9662"/>
        <dbReference type="Rhea" id="RHEA-COMP:9681"/>
        <dbReference type="ChEBI" id="CHEBI:30616"/>
        <dbReference type="ChEBI" id="CHEBI:33019"/>
        <dbReference type="ChEBI" id="CHEBI:58359"/>
        <dbReference type="ChEBI" id="CHEBI:78442"/>
        <dbReference type="ChEBI" id="CHEBI:78521"/>
        <dbReference type="ChEBI" id="CHEBI:456215"/>
        <dbReference type="EC" id="6.1.1.18"/>
    </reaction>
</comment>
<feature type="domain" description="Glutamyl/glutaminyl-tRNA synthetase class Ib anti-codon binding" evidence="12">
    <location>
        <begin position="338"/>
        <end position="438"/>
    </location>
</feature>
<dbReference type="PROSITE" id="PS00178">
    <property type="entry name" value="AA_TRNA_LIGASE_I"/>
    <property type="match status" value="1"/>
</dbReference>
<dbReference type="InterPro" id="IPR020058">
    <property type="entry name" value="Glu/Gln-tRNA-synth_Ib_cat-dom"/>
</dbReference>
<dbReference type="InterPro" id="IPR050132">
    <property type="entry name" value="Gln/Glu-tRNA_Ligase"/>
</dbReference>
<dbReference type="EC" id="6.1.1.18" evidence="9"/>
<dbReference type="FunFam" id="3.40.50.620:FF:000037">
    <property type="entry name" value="Glutamine--tRNA ligase cytoplasmic"/>
    <property type="match status" value="1"/>
</dbReference>
<keyword evidence="2 9" id="KW-0963">Cytoplasm</keyword>
<dbReference type="InterPro" id="IPR004514">
    <property type="entry name" value="Gln-tRNA-synth"/>
</dbReference>
<dbReference type="InterPro" id="IPR020056">
    <property type="entry name" value="Rbsml_bL25/Gln-tRNA_synth_N"/>
</dbReference>
<dbReference type="FunFam" id="1.10.1160.10:FF:000001">
    <property type="entry name" value="Glutamine--tRNA ligase"/>
    <property type="match status" value="1"/>
</dbReference>
<dbReference type="GO" id="GO:0006424">
    <property type="term" value="P:glutamyl-tRNA aminoacylation"/>
    <property type="evidence" value="ECO:0007669"/>
    <property type="project" value="UniProtKB-UniRule"/>
</dbReference>
<dbReference type="PANTHER" id="PTHR43097:SF5">
    <property type="entry name" value="GLUTAMATE--TRNA LIGASE"/>
    <property type="match status" value="1"/>
</dbReference>
<dbReference type="Gene3D" id="3.40.50.620">
    <property type="entry name" value="HUPs"/>
    <property type="match status" value="1"/>
</dbReference>
<evidence type="ECO:0000256" key="10">
    <source>
        <dbReference type="RuleBase" id="RU363037"/>
    </source>
</evidence>
<feature type="binding site" evidence="9">
    <location>
        <begin position="259"/>
        <end position="260"/>
    </location>
    <ligand>
        <name>ATP</name>
        <dbReference type="ChEBI" id="CHEBI:30616"/>
    </ligand>
</feature>
<dbReference type="InterPro" id="IPR049437">
    <property type="entry name" value="tRNA-synt_1c_C2"/>
</dbReference>
<evidence type="ECO:0000256" key="8">
    <source>
        <dbReference type="ARBA" id="ARBA00048270"/>
    </source>
</evidence>
<sequence length="558" mass="64618">MSDVKESLNFIEQIIEKDEETGKFGGRVHTRFPPEPNGFLHIGHAKSICLNFGLARDYNGRCNLRFDDTNPVTEKVDYVQAIEEDVRWLGFEWAGKFFASDYFEQLYQYALQLIKSGDAFVCDLTLEEIAERRGTPTEPGQESPYRNRSVEENLDLFQRMRHGEFSDGSKTLRAKIDMASPNMHMRDPVLYRIRKAHHHRTGDQWPIYPMYDYAHGLSDSIEGITHSVCTLEFEVHRPLYDWIIDRLGIYHPQQIEFARLNLNYTIMSKRRLLELVEGGYVHGWDDPRLPTIRGLRRRGYTPEAIRKFAERVGVAKRDNIIDVALLEFTIREDLNKRAARRLAVLDPLKVVITNYPEGQTEQMEATNNPEDPEAGTRSVPFSRELYIEREDFMEDPPKKFFRLAPGREVRLKYAYIIRCDDVVKNENGEIVELRCTYDPDSRSGQDTTGKKVKATLHWLSAPHAVAAEIRLYDRLVTVEDPAGEKERDWKEFLNPDSLVVLPNAVVEPSLGEVETGALFQFERKGYFCVDPDTTTHHKPVFNRTVTLKDDWAKQQQKG</sequence>
<evidence type="ECO:0000256" key="9">
    <source>
        <dbReference type="HAMAP-Rule" id="MF_00126"/>
    </source>
</evidence>
<dbReference type="PRINTS" id="PR00987">
    <property type="entry name" value="TRNASYNTHGLU"/>
</dbReference>
<keyword evidence="4 9" id="KW-0547">Nucleotide-binding</keyword>
<feature type="domain" description="tRNA synthetases class I (E and Q) anti-codon binding" evidence="13">
    <location>
        <begin position="455"/>
        <end position="530"/>
    </location>
</feature>
<evidence type="ECO:0000259" key="11">
    <source>
        <dbReference type="Pfam" id="PF00749"/>
    </source>
</evidence>
<dbReference type="CDD" id="cd00807">
    <property type="entry name" value="GlnRS_core"/>
    <property type="match status" value="1"/>
</dbReference>
<keyword evidence="5 9" id="KW-0067">ATP-binding</keyword>
<feature type="short sequence motif" description="'HIGH' region" evidence="9">
    <location>
        <begin position="34"/>
        <end position="44"/>
    </location>
</feature>
<feature type="binding site" evidence="9">
    <location>
        <begin position="267"/>
        <end position="269"/>
    </location>
    <ligand>
        <name>ATP</name>
        <dbReference type="ChEBI" id="CHEBI:30616"/>
    </ligand>
</feature>
<name>A0A1G9ILI6_9BACT</name>
<keyword evidence="3 9" id="KW-0436">Ligase</keyword>
<evidence type="ECO:0000256" key="6">
    <source>
        <dbReference type="ARBA" id="ARBA00022917"/>
    </source>
</evidence>
<dbReference type="PANTHER" id="PTHR43097">
    <property type="entry name" value="GLUTAMINE-TRNA LIGASE"/>
    <property type="match status" value="1"/>
</dbReference>
<dbReference type="EMBL" id="FNFO01000005">
    <property type="protein sequence ID" value="SDL26159.1"/>
    <property type="molecule type" value="Genomic_DNA"/>
</dbReference>
<dbReference type="Pfam" id="PF00749">
    <property type="entry name" value="tRNA-synt_1c"/>
    <property type="match status" value="1"/>
</dbReference>
<feature type="short sequence motif" description="'KMSKS' region" evidence="9">
    <location>
        <begin position="266"/>
        <end position="270"/>
    </location>
</feature>
<dbReference type="FunFam" id="3.90.800.10:FF:000001">
    <property type="entry name" value="Glutamine--tRNA ligase"/>
    <property type="match status" value="1"/>
</dbReference>
<evidence type="ECO:0000313" key="15">
    <source>
        <dbReference type="Proteomes" id="UP000198510"/>
    </source>
</evidence>
<dbReference type="GO" id="GO:0005829">
    <property type="term" value="C:cytosol"/>
    <property type="evidence" value="ECO:0007669"/>
    <property type="project" value="TreeGrafter"/>
</dbReference>
<evidence type="ECO:0000256" key="3">
    <source>
        <dbReference type="ARBA" id="ARBA00022598"/>
    </source>
</evidence>
<feature type="binding site" evidence="9">
    <location>
        <begin position="41"/>
        <end position="47"/>
    </location>
    <ligand>
        <name>ATP</name>
        <dbReference type="ChEBI" id="CHEBI:30616"/>
    </ligand>
</feature>
<evidence type="ECO:0000313" key="14">
    <source>
        <dbReference type="EMBL" id="SDL26159.1"/>
    </source>
</evidence>
<feature type="binding site" evidence="9">
    <location>
        <position position="211"/>
    </location>
    <ligand>
        <name>L-glutamine</name>
        <dbReference type="ChEBI" id="CHEBI:58359"/>
    </ligand>
</feature>
<comment type="subcellular location">
    <subcellularLocation>
        <location evidence="9">Cytoplasm</location>
    </subcellularLocation>
</comment>
<dbReference type="AlphaFoldDB" id="A0A1G9ILI6"/>
<comment type="similarity">
    <text evidence="1 9 10">Belongs to the class-I aminoacyl-tRNA synthetase family.</text>
</comment>
<dbReference type="SUPFAM" id="SSF50715">
    <property type="entry name" value="Ribosomal protein L25-like"/>
    <property type="match status" value="1"/>
</dbReference>
<evidence type="ECO:0000256" key="1">
    <source>
        <dbReference type="ARBA" id="ARBA00005594"/>
    </source>
</evidence>
<evidence type="ECO:0000259" key="12">
    <source>
        <dbReference type="Pfam" id="PF03950"/>
    </source>
</evidence>
<dbReference type="GO" id="GO:0005524">
    <property type="term" value="F:ATP binding"/>
    <property type="evidence" value="ECO:0007669"/>
    <property type="project" value="UniProtKB-UniRule"/>
</dbReference>
<dbReference type="InterPro" id="IPR014729">
    <property type="entry name" value="Rossmann-like_a/b/a_fold"/>
</dbReference>
<keyword evidence="6 9" id="KW-0648">Protein biosynthesis</keyword>
<dbReference type="GO" id="GO:0006425">
    <property type="term" value="P:glutaminyl-tRNA aminoacylation"/>
    <property type="evidence" value="ECO:0007669"/>
    <property type="project" value="UniProtKB-UniRule"/>
</dbReference>
<dbReference type="HAMAP" id="MF_00126">
    <property type="entry name" value="Gln_tRNA_synth"/>
    <property type="match status" value="1"/>
</dbReference>
<feature type="domain" description="Glutamyl/glutaminyl-tRNA synthetase class Ib catalytic" evidence="11">
    <location>
        <begin position="28"/>
        <end position="335"/>
    </location>
</feature>
<dbReference type="InterPro" id="IPR000924">
    <property type="entry name" value="Glu/Gln-tRNA-synth"/>
</dbReference>
<dbReference type="SUPFAM" id="SSF52374">
    <property type="entry name" value="Nucleotidylyl transferase"/>
    <property type="match status" value="1"/>
</dbReference>
<dbReference type="InterPro" id="IPR022861">
    <property type="entry name" value="Gln_tRNA_ligase_bac"/>
</dbReference>
<dbReference type="OrthoDB" id="9801560at2"/>
<dbReference type="FunFam" id="2.40.240.10:FF:000001">
    <property type="entry name" value="Glutamine--tRNA ligase"/>
    <property type="match status" value="1"/>
</dbReference>
<gene>
    <name evidence="9" type="primary">glnS</name>
    <name evidence="14" type="ORF">SAMN05421823_10543</name>
</gene>
<evidence type="ECO:0000259" key="13">
    <source>
        <dbReference type="Pfam" id="PF20974"/>
    </source>
</evidence>
<evidence type="ECO:0000256" key="5">
    <source>
        <dbReference type="ARBA" id="ARBA00022840"/>
    </source>
</evidence>